<dbReference type="GO" id="GO:0004713">
    <property type="term" value="F:protein tyrosine kinase activity"/>
    <property type="evidence" value="ECO:0007669"/>
    <property type="project" value="TreeGrafter"/>
</dbReference>
<dbReference type="STRING" id="545695.TREAZ_3073"/>
<dbReference type="OrthoDB" id="360372at2"/>
<reference evidence="3 4" key="2">
    <citation type="journal article" date="2011" name="ISME J.">
        <title>RNA-seq reveals cooperative metabolic interactions between two termite-gut spirochete species in co-culture.</title>
        <authorList>
            <person name="Rosenthal A.Z."/>
            <person name="Matson E.G."/>
            <person name="Eldar A."/>
            <person name="Leadbetter J.R."/>
        </authorList>
    </citation>
    <scope>NUCLEOTIDE SEQUENCE [LARGE SCALE GENOMIC DNA]</scope>
    <source>
        <strain evidence="4">ATCC BAA-888 / DSM 13862 / ZAS-9</strain>
    </source>
</reference>
<dbReference type="AlphaFoldDB" id="F5YAJ6"/>
<name>F5YAJ6_LEAAZ</name>
<organism evidence="3 4">
    <name type="scientific">Leadbettera azotonutricia (strain ATCC BAA-888 / DSM 13862 / ZAS-9)</name>
    <name type="common">Treponema azotonutricium</name>
    <dbReference type="NCBI Taxonomy" id="545695"/>
    <lineage>
        <taxon>Bacteria</taxon>
        <taxon>Pseudomonadati</taxon>
        <taxon>Spirochaetota</taxon>
        <taxon>Spirochaetia</taxon>
        <taxon>Spirochaetales</taxon>
        <taxon>Breznakiellaceae</taxon>
        <taxon>Leadbettera</taxon>
    </lineage>
</organism>
<reference evidence="4" key="1">
    <citation type="submission" date="2009-12" db="EMBL/GenBank/DDBJ databases">
        <title>Complete sequence of Treponema azotonutricium strain ZAS-9.</title>
        <authorList>
            <person name="Tetu S.G."/>
            <person name="Matson E."/>
            <person name="Ren Q."/>
            <person name="Seshadri R."/>
            <person name="Elbourne L."/>
            <person name="Hassan K.A."/>
            <person name="Durkin A."/>
            <person name="Radune D."/>
            <person name="Mohamoud Y."/>
            <person name="Shay R."/>
            <person name="Jin S."/>
            <person name="Zhang X."/>
            <person name="Lucey K."/>
            <person name="Ballor N.R."/>
            <person name="Ottesen E."/>
            <person name="Rosenthal R."/>
            <person name="Allen A."/>
            <person name="Leadbetter J.R."/>
            <person name="Paulsen I.T."/>
        </authorList>
    </citation>
    <scope>NUCLEOTIDE SEQUENCE [LARGE SCALE GENOMIC DNA]</scope>
    <source>
        <strain evidence="4">ATCC BAA-888 / DSM 13862 / ZAS-9</strain>
    </source>
</reference>
<dbReference type="InterPro" id="IPR050445">
    <property type="entry name" value="Bact_polysacc_biosynth/exp"/>
</dbReference>
<sequence>MSEETKQDDEISLLDLFAVLWHRKTMIIIISLVAIICIVVFSIFSLVLDPEISPLPNVYTPRALMLINNASSSGGGLSAAIGASGLGSLASLAGVNVGGGQTYSDLAQYLVGTNTLLDSVVDKFDFIKRYKIKISPRASSRKALKKNLTASYDKDSGVFTIGFTDYDPVFAQQVVNYCVDYLGNWFKDLGLDKNVMQKANLEQNIQNTFNEIRRLEEESHRLEQSVSMAYGSGGGVSIMLETQRIALELSAQQEVYKQLKVQLEMINVSIASESPIFQVLEKAEVPDQKSKPSRGMLCIIVTFGAFFFSVFLAFVLNAVENIKKDPEAMAKLRAKKENVRIYRED</sequence>
<gene>
    <name evidence="3" type="ordered locus">TREAZ_3073</name>
</gene>
<keyword evidence="4" id="KW-1185">Reference proteome</keyword>
<dbReference type="GO" id="GO:0005886">
    <property type="term" value="C:plasma membrane"/>
    <property type="evidence" value="ECO:0007669"/>
    <property type="project" value="TreeGrafter"/>
</dbReference>
<evidence type="ECO:0000313" key="4">
    <source>
        <dbReference type="Proteomes" id="UP000009222"/>
    </source>
</evidence>
<dbReference type="EMBL" id="CP001841">
    <property type="protein sequence ID" value="AEF83316.1"/>
    <property type="molecule type" value="Genomic_DNA"/>
</dbReference>
<accession>F5YAJ6</accession>
<dbReference type="InParanoid" id="F5YAJ6"/>
<feature type="transmembrane region" description="Helical" evidence="2">
    <location>
        <begin position="26"/>
        <end position="48"/>
    </location>
</feature>
<keyword evidence="1" id="KW-0175">Coiled coil</keyword>
<proteinExistence type="predicted"/>
<evidence type="ECO:0000256" key="1">
    <source>
        <dbReference type="SAM" id="Coils"/>
    </source>
</evidence>
<keyword evidence="2" id="KW-1133">Transmembrane helix</keyword>
<feature type="coiled-coil region" evidence="1">
    <location>
        <begin position="198"/>
        <end position="225"/>
    </location>
</feature>
<feature type="transmembrane region" description="Helical" evidence="2">
    <location>
        <begin position="297"/>
        <end position="319"/>
    </location>
</feature>
<keyword evidence="2" id="KW-0472">Membrane</keyword>
<dbReference type="eggNOG" id="COG3206">
    <property type="taxonomic scope" value="Bacteria"/>
</dbReference>
<keyword evidence="2" id="KW-0812">Transmembrane</keyword>
<dbReference type="PANTHER" id="PTHR32309:SF13">
    <property type="entry name" value="FERRIC ENTEROBACTIN TRANSPORT PROTEIN FEPE"/>
    <property type="match status" value="1"/>
</dbReference>
<dbReference type="PANTHER" id="PTHR32309">
    <property type="entry name" value="TYROSINE-PROTEIN KINASE"/>
    <property type="match status" value="1"/>
</dbReference>
<protein>
    <submittedName>
        <fullName evidence="3">Chain length determinant protein</fullName>
    </submittedName>
</protein>
<dbReference type="KEGG" id="taz:TREAZ_3073"/>
<evidence type="ECO:0000256" key="2">
    <source>
        <dbReference type="SAM" id="Phobius"/>
    </source>
</evidence>
<evidence type="ECO:0000313" key="3">
    <source>
        <dbReference type="EMBL" id="AEF83316.1"/>
    </source>
</evidence>
<dbReference type="Proteomes" id="UP000009222">
    <property type="component" value="Chromosome"/>
</dbReference>
<dbReference type="HOGENOM" id="CLU_051175_0_0_12"/>